<sequence length="147" mass="16787">MNFLDNITFRRTRTKSDSILNESEVVAATPTLNETVTSVPEMSDDEDDLVKKLREQITHLTLELQSAHSEIESLSLENSNLKSLNEKLSKNNDLYKKVTLTPAKLKSSSSKRTKAITIIKPIINKLKQKRQNQKQIIPINLPYKVRI</sequence>
<evidence type="ECO:0000256" key="1">
    <source>
        <dbReference type="SAM" id="Coils"/>
    </source>
</evidence>
<dbReference type="EMBL" id="JACEFF010000777">
    <property type="protein sequence ID" value="KAH9631112.1"/>
    <property type="molecule type" value="Genomic_DNA"/>
</dbReference>
<comment type="caution">
    <text evidence="2">The sequence shown here is derived from an EMBL/GenBank/DDBJ whole genome shotgun (WGS) entry which is preliminary data.</text>
</comment>
<protein>
    <submittedName>
        <fullName evidence="2">Uncharacterized protein</fullName>
    </submittedName>
</protein>
<proteinExistence type="predicted"/>
<organism evidence="2 3">
    <name type="scientific">Spodoptera exigua</name>
    <name type="common">Beet armyworm</name>
    <name type="synonym">Noctua fulgens</name>
    <dbReference type="NCBI Taxonomy" id="7107"/>
    <lineage>
        <taxon>Eukaryota</taxon>
        <taxon>Metazoa</taxon>
        <taxon>Ecdysozoa</taxon>
        <taxon>Arthropoda</taxon>
        <taxon>Hexapoda</taxon>
        <taxon>Insecta</taxon>
        <taxon>Pterygota</taxon>
        <taxon>Neoptera</taxon>
        <taxon>Endopterygota</taxon>
        <taxon>Lepidoptera</taxon>
        <taxon>Glossata</taxon>
        <taxon>Ditrysia</taxon>
        <taxon>Noctuoidea</taxon>
        <taxon>Noctuidae</taxon>
        <taxon>Amphipyrinae</taxon>
        <taxon>Spodoptera</taxon>
    </lineage>
</organism>
<dbReference type="AlphaFoldDB" id="A0A922SAZ8"/>
<accession>A0A922SAZ8</accession>
<reference evidence="2" key="1">
    <citation type="journal article" date="2021" name="G3 (Bethesda)">
        <title>Genome and transcriptome analysis of the beet armyworm Spodoptera exigua reveals targets for pest control. .</title>
        <authorList>
            <person name="Simon S."/>
            <person name="Breeschoten T."/>
            <person name="Jansen H.J."/>
            <person name="Dirks R.P."/>
            <person name="Schranz M.E."/>
            <person name="Ros V.I.D."/>
        </authorList>
    </citation>
    <scope>NUCLEOTIDE SEQUENCE</scope>
    <source>
        <strain evidence="2">TB_SE_WUR_2020</strain>
    </source>
</reference>
<feature type="coiled-coil region" evidence="1">
    <location>
        <begin position="50"/>
        <end position="91"/>
    </location>
</feature>
<evidence type="ECO:0000313" key="2">
    <source>
        <dbReference type="EMBL" id="KAH9631112.1"/>
    </source>
</evidence>
<evidence type="ECO:0000313" key="3">
    <source>
        <dbReference type="Proteomes" id="UP000814243"/>
    </source>
</evidence>
<name>A0A922SAZ8_SPOEX</name>
<dbReference type="Proteomes" id="UP000814243">
    <property type="component" value="Unassembled WGS sequence"/>
</dbReference>
<keyword evidence="1" id="KW-0175">Coiled coil</keyword>
<gene>
    <name evidence="2" type="ORF">HF086_013070</name>
</gene>